<sequence>MASAPQQPQLPMFYQDLMPLNTRDHMKFRNRLSDSAPWLAKQHVVPLTADEFIQAARHYPIVFSSGENPLPLALMGLNEGVNTFFDDSGKLIDQVYVPAYIRRYPFILARLSQESDDLSLCFDPTSEAVGEFDEGELLFNEDGSTTDQTKSILDFCEKFEQAGLRTKVLTEELTKHDLLMEGEVGIQRAADPDKPYVYKGFRMIDQEKLANIDGETLAKWNRDGMLSIIYAHLTSLELMRVIFGRQEQQGKMPAANQQPAG</sequence>
<dbReference type="OrthoDB" id="9806524at2"/>
<keyword evidence="2" id="KW-1185">Reference proteome</keyword>
<comment type="caution">
    <text evidence="1">The sequence shown here is derived from an EMBL/GenBank/DDBJ whole genome shotgun (WGS) entry which is preliminary data.</text>
</comment>
<organism evidence="1 2">
    <name type="scientific">Alteriqipengyuania lutimaris</name>
    <dbReference type="NCBI Taxonomy" id="1538146"/>
    <lineage>
        <taxon>Bacteria</taxon>
        <taxon>Pseudomonadati</taxon>
        <taxon>Pseudomonadota</taxon>
        <taxon>Alphaproteobacteria</taxon>
        <taxon>Sphingomonadales</taxon>
        <taxon>Erythrobacteraceae</taxon>
        <taxon>Alteriqipengyuania</taxon>
    </lineage>
</organism>
<evidence type="ECO:0000313" key="2">
    <source>
        <dbReference type="Proteomes" id="UP000254101"/>
    </source>
</evidence>
<evidence type="ECO:0000313" key="1">
    <source>
        <dbReference type="EMBL" id="RDS75823.1"/>
    </source>
</evidence>
<dbReference type="RefSeq" id="WP_115493091.1">
    <property type="nucleotide sequence ID" value="NZ_JACHWW010000002.1"/>
</dbReference>
<gene>
    <name evidence="1" type="ORF">DL238_14130</name>
</gene>
<protein>
    <submittedName>
        <fullName evidence="1">Multidrug transporter</fullName>
    </submittedName>
</protein>
<dbReference type="Proteomes" id="UP000254101">
    <property type="component" value="Unassembled WGS sequence"/>
</dbReference>
<dbReference type="EMBL" id="QRBB01000002">
    <property type="protein sequence ID" value="RDS75823.1"/>
    <property type="molecule type" value="Genomic_DNA"/>
</dbReference>
<proteinExistence type="predicted"/>
<dbReference type="AlphaFoldDB" id="A0A395LGD3"/>
<accession>A0A395LGD3</accession>
<dbReference type="InterPro" id="IPR010836">
    <property type="entry name" value="SapC"/>
</dbReference>
<reference evidence="1 2" key="1">
    <citation type="submission" date="2018-07" db="EMBL/GenBank/DDBJ databases">
        <title>Erythrobacter nanhaiensis sp. nov., a novel member of the genus Erythrobacter isolated from the South China Sea.</title>
        <authorList>
            <person name="Chen X."/>
            <person name="Liu J."/>
        </authorList>
    </citation>
    <scope>NUCLEOTIDE SEQUENCE [LARGE SCALE GENOMIC DNA]</scope>
    <source>
        <strain evidence="1 2">S-5</strain>
    </source>
</reference>
<dbReference type="Pfam" id="PF07277">
    <property type="entry name" value="SapC"/>
    <property type="match status" value="1"/>
</dbReference>
<name>A0A395LGD3_9SPHN</name>